<evidence type="ECO:0000256" key="8">
    <source>
        <dbReference type="ARBA" id="ARBA00022825"/>
    </source>
</evidence>
<feature type="transmembrane region" description="Helical" evidence="13">
    <location>
        <begin position="198"/>
        <end position="215"/>
    </location>
</feature>
<evidence type="ECO:0000256" key="3">
    <source>
        <dbReference type="ARBA" id="ARBA00009045"/>
    </source>
</evidence>
<feature type="transmembrane region" description="Helical" evidence="13">
    <location>
        <begin position="107"/>
        <end position="129"/>
    </location>
</feature>
<dbReference type="PANTHER" id="PTHR45840">
    <property type="entry name" value="RHOMBOID-RELATED PROTEIN"/>
    <property type="match status" value="1"/>
</dbReference>
<accession>A0AA88SMZ4</accession>
<dbReference type="PANTHER" id="PTHR45840:SF6">
    <property type="entry name" value="RHOMBOID-RELATED PROTEIN 2"/>
    <property type="match status" value="1"/>
</dbReference>
<evidence type="ECO:0000256" key="11">
    <source>
        <dbReference type="ARBA" id="ARBA00058540"/>
    </source>
</evidence>
<dbReference type="Proteomes" id="UP001187415">
    <property type="component" value="Unassembled WGS sequence"/>
</dbReference>
<feature type="transmembrane region" description="Helical" evidence="13">
    <location>
        <begin position="315"/>
        <end position="337"/>
    </location>
</feature>
<dbReference type="GO" id="GO:0016020">
    <property type="term" value="C:membrane"/>
    <property type="evidence" value="ECO:0007669"/>
    <property type="project" value="UniProtKB-SubCell"/>
</dbReference>
<evidence type="ECO:0000256" key="9">
    <source>
        <dbReference type="ARBA" id="ARBA00022989"/>
    </source>
</evidence>
<dbReference type="AlphaFoldDB" id="A0AA88SMZ4"/>
<feature type="transmembrane region" description="Helical" evidence="13">
    <location>
        <begin position="283"/>
        <end position="303"/>
    </location>
</feature>
<evidence type="ECO:0000256" key="6">
    <source>
        <dbReference type="ARBA" id="ARBA00022692"/>
    </source>
</evidence>
<organism evidence="15 16">
    <name type="scientific">Channa striata</name>
    <name type="common">Snakehead murrel</name>
    <name type="synonym">Ophicephalus striatus</name>
    <dbReference type="NCBI Taxonomy" id="64152"/>
    <lineage>
        <taxon>Eukaryota</taxon>
        <taxon>Metazoa</taxon>
        <taxon>Chordata</taxon>
        <taxon>Craniata</taxon>
        <taxon>Vertebrata</taxon>
        <taxon>Euteleostomi</taxon>
        <taxon>Actinopterygii</taxon>
        <taxon>Neopterygii</taxon>
        <taxon>Teleostei</taxon>
        <taxon>Neoteleostei</taxon>
        <taxon>Acanthomorphata</taxon>
        <taxon>Anabantaria</taxon>
        <taxon>Anabantiformes</taxon>
        <taxon>Channoidei</taxon>
        <taxon>Channidae</taxon>
        <taxon>Channa</taxon>
    </lineage>
</organism>
<comment type="catalytic activity">
    <reaction evidence="1">
        <text>Cleaves type-1 transmembrane domains using a catalytic dyad composed of serine and histidine that are contributed by different transmembrane domains.</text>
        <dbReference type="EC" id="3.4.21.105"/>
    </reaction>
</comment>
<dbReference type="EMBL" id="JAUPFM010000008">
    <property type="protein sequence ID" value="KAK2844885.1"/>
    <property type="molecule type" value="Genomic_DNA"/>
</dbReference>
<comment type="function">
    <text evidence="11">Involved in regulated intramembrane proteolysis and the subsequent release of functional polypeptides from their membrane anchors. Known substrate: EFNB3.</text>
</comment>
<evidence type="ECO:0000259" key="14">
    <source>
        <dbReference type="Pfam" id="PF01694"/>
    </source>
</evidence>
<keyword evidence="7" id="KW-0378">Hydrolase</keyword>
<reference evidence="15" key="1">
    <citation type="submission" date="2023-07" db="EMBL/GenBank/DDBJ databases">
        <title>Chromosome-level Genome Assembly of Striped Snakehead (Channa striata).</title>
        <authorList>
            <person name="Liu H."/>
        </authorList>
    </citation>
    <scope>NUCLEOTIDE SEQUENCE</scope>
    <source>
        <strain evidence="15">Gz</strain>
        <tissue evidence="15">Muscle</tissue>
    </source>
</reference>
<dbReference type="FunFam" id="1.20.1540.10:FF:000007">
    <property type="entry name" value="Rhomboid like 2"/>
    <property type="match status" value="1"/>
</dbReference>
<sequence>MRSYRVRDVTAPRCGAQFRRFVRVGPSWSRPRSSCSSFRTAAEMDEVDVEQLEPFPVDRNGRSLRSEPEEPESDRKLGCCERFHHSVSRWMLPEDLREKYLERANCIPPPIFIILISIGELAVFIYYAVWKPQKQWVTLEEGIWQSPLTYKPDHRKEAWRFFSYMFVHAGVQHIVGNLVMQLLLGIPLELVHKGFEVGMVYLSGVLAGSLASSIFDPLSALVGASGGVYALIGGYFMNAVVNFREMIPLLGVFRILAIIIIVGGDFGFAFYRRFIAQDEGLKVSFVAHFGGIVAGMTVGYVFFSAYDMKLLKDPRFWLCIGGFIAFVIFAVLFNIFLSPAP</sequence>
<evidence type="ECO:0000256" key="5">
    <source>
        <dbReference type="ARBA" id="ARBA00022670"/>
    </source>
</evidence>
<dbReference type="InterPro" id="IPR035952">
    <property type="entry name" value="Rhomboid-like_sf"/>
</dbReference>
<dbReference type="EC" id="3.4.21.105" evidence="4"/>
<keyword evidence="6 13" id="KW-0812">Transmembrane</keyword>
<evidence type="ECO:0000256" key="7">
    <source>
        <dbReference type="ARBA" id="ARBA00022801"/>
    </source>
</evidence>
<dbReference type="InterPro" id="IPR051739">
    <property type="entry name" value="Rhomboid_IM_Serine_Proteases"/>
</dbReference>
<protein>
    <recommendedName>
        <fullName evidence="12">Rhomboid-related protein 2</fullName>
        <ecNumber evidence="4">3.4.21.105</ecNumber>
    </recommendedName>
</protein>
<feature type="transmembrane region" description="Helical" evidence="13">
    <location>
        <begin position="161"/>
        <end position="186"/>
    </location>
</feature>
<keyword evidence="16" id="KW-1185">Reference proteome</keyword>
<evidence type="ECO:0000256" key="1">
    <source>
        <dbReference type="ARBA" id="ARBA00000156"/>
    </source>
</evidence>
<feature type="transmembrane region" description="Helical" evidence="13">
    <location>
        <begin position="252"/>
        <end position="271"/>
    </location>
</feature>
<dbReference type="Pfam" id="PF01694">
    <property type="entry name" value="Rhomboid"/>
    <property type="match status" value="1"/>
</dbReference>
<proteinExistence type="inferred from homology"/>
<gene>
    <name evidence="15" type="ORF">Q5P01_011544</name>
</gene>
<dbReference type="GO" id="GO:0004252">
    <property type="term" value="F:serine-type endopeptidase activity"/>
    <property type="evidence" value="ECO:0007669"/>
    <property type="project" value="InterPro"/>
</dbReference>
<dbReference type="SUPFAM" id="SSF144091">
    <property type="entry name" value="Rhomboid-like"/>
    <property type="match status" value="1"/>
</dbReference>
<dbReference type="InterPro" id="IPR022764">
    <property type="entry name" value="Peptidase_S54_rhomboid_dom"/>
</dbReference>
<evidence type="ECO:0000256" key="4">
    <source>
        <dbReference type="ARBA" id="ARBA00013039"/>
    </source>
</evidence>
<dbReference type="Gene3D" id="1.20.1540.10">
    <property type="entry name" value="Rhomboid-like"/>
    <property type="match status" value="1"/>
</dbReference>
<keyword evidence="10 13" id="KW-0472">Membrane</keyword>
<evidence type="ECO:0000313" key="16">
    <source>
        <dbReference type="Proteomes" id="UP001187415"/>
    </source>
</evidence>
<evidence type="ECO:0000256" key="13">
    <source>
        <dbReference type="SAM" id="Phobius"/>
    </source>
</evidence>
<evidence type="ECO:0000256" key="12">
    <source>
        <dbReference type="ARBA" id="ARBA00069178"/>
    </source>
</evidence>
<comment type="similarity">
    <text evidence="3">Belongs to the peptidase S54 family.</text>
</comment>
<keyword evidence="8" id="KW-0720">Serine protease</keyword>
<evidence type="ECO:0000256" key="2">
    <source>
        <dbReference type="ARBA" id="ARBA00004141"/>
    </source>
</evidence>
<dbReference type="GO" id="GO:0006508">
    <property type="term" value="P:proteolysis"/>
    <property type="evidence" value="ECO:0007669"/>
    <property type="project" value="UniProtKB-KW"/>
</dbReference>
<name>A0AA88SMZ4_CHASR</name>
<feature type="domain" description="Peptidase S54 rhomboid" evidence="14">
    <location>
        <begin position="156"/>
        <end position="304"/>
    </location>
</feature>
<evidence type="ECO:0000313" key="15">
    <source>
        <dbReference type="EMBL" id="KAK2844885.1"/>
    </source>
</evidence>
<keyword evidence="9 13" id="KW-1133">Transmembrane helix</keyword>
<keyword evidence="5" id="KW-0645">Protease</keyword>
<comment type="subcellular location">
    <subcellularLocation>
        <location evidence="2">Membrane</location>
        <topology evidence="2">Multi-pass membrane protein</topology>
    </subcellularLocation>
</comment>
<comment type="caution">
    <text evidence="15">The sequence shown here is derived from an EMBL/GenBank/DDBJ whole genome shotgun (WGS) entry which is preliminary data.</text>
</comment>
<feature type="transmembrane region" description="Helical" evidence="13">
    <location>
        <begin position="221"/>
        <end position="240"/>
    </location>
</feature>
<evidence type="ECO:0000256" key="10">
    <source>
        <dbReference type="ARBA" id="ARBA00023136"/>
    </source>
</evidence>